<keyword evidence="4" id="KW-1185">Reference proteome</keyword>
<protein>
    <submittedName>
        <fullName evidence="3">CpaF family protein</fullName>
    </submittedName>
</protein>
<dbReference type="Gene3D" id="3.40.50.300">
    <property type="entry name" value="P-loop containing nucleotide triphosphate hydrolases"/>
    <property type="match status" value="1"/>
</dbReference>
<dbReference type="InterPro" id="IPR027417">
    <property type="entry name" value="P-loop_NTPase"/>
</dbReference>
<accession>A0AA96LA61</accession>
<dbReference type="EMBL" id="CP130318">
    <property type="protein sequence ID" value="WNQ09861.1"/>
    <property type="molecule type" value="Genomic_DNA"/>
</dbReference>
<proteinExistence type="inferred from homology"/>
<dbReference type="GO" id="GO:0016887">
    <property type="term" value="F:ATP hydrolysis activity"/>
    <property type="evidence" value="ECO:0007669"/>
    <property type="project" value="InterPro"/>
</dbReference>
<name>A0AA96LA61_9BACL</name>
<evidence type="ECO:0000259" key="2">
    <source>
        <dbReference type="Pfam" id="PF00437"/>
    </source>
</evidence>
<gene>
    <name evidence="3" type="ORF">MJA45_19830</name>
</gene>
<dbReference type="PANTHER" id="PTHR30486:SF15">
    <property type="entry name" value="TYPE II_IV SECRETION SYSTEM ATPASE"/>
    <property type="match status" value="1"/>
</dbReference>
<organism evidence="3 4">
    <name type="scientific">Paenibacillus aurantius</name>
    <dbReference type="NCBI Taxonomy" id="2918900"/>
    <lineage>
        <taxon>Bacteria</taxon>
        <taxon>Bacillati</taxon>
        <taxon>Bacillota</taxon>
        <taxon>Bacilli</taxon>
        <taxon>Bacillales</taxon>
        <taxon>Paenibacillaceae</taxon>
        <taxon>Paenibacillus</taxon>
    </lineage>
</organism>
<dbReference type="Proteomes" id="UP001305702">
    <property type="component" value="Chromosome"/>
</dbReference>
<reference evidence="3 4" key="1">
    <citation type="submission" date="2022-02" db="EMBL/GenBank/DDBJ databases">
        <title>Paenibacillus sp. MBLB1776 Whole Genome Shotgun Sequencing.</title>
        <authorList>
            <person name="Hwang C.Y."/>
            <person name="Cho E.-S."/>
            <person name="Seo M.-J."/>
        </authorList>
    </citation>
    <scope>NUCLEOTIDE SEQUENCE [LARGE SCALE GENOMIC DNA]</scope>
    <source>
        <strain evidence="3 4">MBLB1776</strain>
    </source>
</reference>
<dbReference type="KEGG" id="paun:MJA45_19830"/>
<dbReference type="PANTHER" id="PTHR30486">
    <property type="entry name" value="TWITCHING MOTILITY PROTEIN PILT"/>
    <property type="match status" value="1"/>
</dbReference>
<dbReference type="RefSeq" id="WP_315603635.1">
    <property type="nucleotide sequence ID" value="NZ_CP130318.1"/>
</dbReference>
<sequence>MAIFQKLSSRLDDGVQPEKSTSQDYLDFLFHHYKERLLKETNLDYLIQLPLYQKRRTIEKLITEMLEEEKVIITQSDKTELLSMILNDSVGYGPLEPLLRDDEITEIMVNGPHEVYVERRGTISLSDVSFKSNEHIRHIIDRIVAPIGRRIDESSPLVDGRLEDGSRINAAIPPIALHGPVITIRKFKKDPYAMKDLIGFQTMSEKMARFLQAAAASKMNIIISGGTGSGKTTLLNVVSAAIPVGERIITIEDMAELRLNRKNVVSLEARPVNMEGTGEISIRQLVKNALRMRPDRIIVGEVRGGEALDMLQAMNTGHEGSLTTIHANSPQDAMSRLEAMIMMSNPSMTVDVIRPFISSAIQLVVQTLRLTDGTRKIVSIAEAGLENGQLKLKDIFRFDRKGVELNGRVIGDFTATGYVPACAARFRSFGQELPADWFAPEGGRNERAV</sequence>
<evidence type="ECO:0000313" key="3">
    <source>
        <dbReference type="EMBL" id="WNQ09861.1"/>
    </source>
</evidence>
<dbReference type="InterPro" id="IPR050921">
    <property type="entry name" value="T4SS_GSP_E_ATPase"/>
</dbReference>
<feature type="domain" description="Bacterial type II secretion system protein E" evidence="2">
    <location>
        <begin position="91"/>
        <end position="368"/>
    </location>
</feature>
<dbReference type="AlphaFoldDB" id="A0AA96LA61"/>
<comment type="similarity">
    <text evidence="1">Belongs to the GSP E family.</text>
</comment>
<dbReference type="Gene3D" id="3.30.450.380">
    <property type="match status" value="1"/>
</dbReference>
<dbReference type="InterPro" id="IPR001482">
    <property type="entry name" value="T2SS/T4SS_dom"/>
</dbReference>
<evidence type="ECO:0000256" key="1">
    <source>
        <dbReference type="ARBA" id="ARBA00006611"/>
    </source>
</evidence>
<dbReference type="CDD" id="cd01130">
    <property type="entry name" value="VirB11-like_ATPase"/>
    <property type="match status" value="1"/>
</dbReference>
<dbReference type="SUPFAM" id="SSF52540">
    <property type="entry name" value="P-loop containing nucleoside triphosphate hydrolases"/>
    <property type="match status" value="1"/>
</dbReference>
<evidence type="ECO:0000313" key="4">
    <source>
        <dbReference type="Proteomes" id="UP001305702"/>
    </source>
</evidence>
<dbReference type="Pfam" id="PF00437">
    <property type="entry name" value="T2SSE"/>
    <property type="match status" value="1"/>
</dbReference>